<evidence type="ECO:0000256" key="3">
    <source>
        <dbReference type="ARBA" id="ARBA00022578"/>
    </source>
</evidence>
<gene>
    <name evidence="7" type="ORF">RUN39_v1_610016</name>
</gene>
<evidence type="ECO:0000256" key="6">
    <source>
        <dbReference type="RuleBase" id="RU365089"/>
    </source>
</evidence>
<dbReference type="PANTHER" id="PTHR33217">
    <property type="entry name" value="TRANSPOSASE FOR INSERTION SEQUENCE ELEMENT IS1081"/>
    <property type="match status" value="1"/>
</dbReference>
<evidence type="ECO:0000256" key="2">
    <source>
        <dbReference type="ARBA" id="ARBA00010961"/>
    </source>
</evidence>
<dbReference type="AlphaFoldDB" id="A0A0S4TUM2"/>
<keyword evidence="5 6" id="KW-0233">DNA recombination</keyword>
<evidence type="ECO:0000256" key="5">
    <source>
        <dbReference type="ARBA" id="ARBA00023172"/>
    </source>
</evidence>
<dbReference type="InterPro" id="IPR001207">
    <property type="entry name" value="Transposase_mutator"/>
</dbReference>
<evidence type="ECO:0000313" key="7">
    <source>
        <dbReference type="EMBL" id="CUV13708.1"/>
    </source>
</evidence>
<comment type="function">
    <text evidence="1 6">Required for the transposition of the insertion element.</text>
</comment>
<dbReference type="GO" id="GO:0004803">
    <property type="term" value="F:transposase activity"/>
    <property type="evidence" value="ECO:0007669"/>
    <property type="project" value="UniProtKB-UniRule"/>
</dbReference>
<evidence type="ECO:0000256" key="4">
    <source>
        <dbReference type="ARBA" id="ARBA00023125"/>
    </source>
</evidence>
<dbReference type="PANTHER" id="PTHR33217:SF5">
    <property type="entry name" value="MUTATOR FAMILY TRANSPOSASE"/>
    <property type="match status" value="1"/>
</dbReference>
<keyword evidence="4 6" id="KW-0238">DNA-binding</keyword>
<dbReference type="Pfam" id="PF00872">
    <property type="entry name" value="Transposase_mut"/>
    <property type="match status" value="1"/>
</dbReference>
<accession>A0A0S4TUM2</accession>
<evidence type="ECO:0000256" key="1">
    <source>
        <dbReference type="ARBA" id="ARBA00002190"/>
    </source>
</evidence>
<keyword evidence="6" id="KW-0814">Transposable element</keyword>
<dbReference type="EMBL" id="LN899819">
    <property type="protein sequence ID" value="CUV13708.1"/>
    <property type="molecule type" value="Genomic_DNA"/>
</dbReference>
<dbReference type="GO" id="GO:0006313">
    <property type="term" value="P:DNA transposition"/>
    <property type="evidence" value="ECO:0007669"/>
    <property type="project" value="UniProtKB-UniRule"/>
</dbReference>
<proteinExistence type="inferred from homology"/>
<sequence>MVSDLRLRGARDILIAVVDGLKGFPEAINTVLPERVVQTCIVHLIRNSLDFASWKDRKSVATALKAVYRAPTAEAVAVALEAFDAGPRGTNTR</sequence>
<dbReference type="GO" id="GO:0003677">
    <property type="term" value="F:DNA binding"/>
    <property type="evidence" value="ECO:0007669"/>
    <property type="project" value="UniProtKB-UniRule"/>
</dbReference>
<reference evidence="7" key="1">
    <citation type="submission" date="2015-10" db="EMBL/GenBank/DDBJ databases">
        <authorList>
            <person name="Gilbert D.G."/>
        </authorList>
    </citation>
    <scope>NUCLEOTIDE SEQUENCE</scope>
    <source>
        <strain evidence="7">Phyl III-seqv23</strain>
    </source>
</reference>
<keyword evidence="3 6" id="KW-0815">Transposition</keyword>
<organism evidence="7">
    <name type="scientific">Ralstonia solanacearum</name>
    <name type="common">Pseudomonas solanacearum</name>
    <dbReference type="NCBI Taxonomy" id="305"/>
    <lineage>
        <taxon>Bacteria</taxon>
        <taxon>Pseudomonadati</taxon>
        <taxon>Pseudomonadota</taxon>
        <taxon>Betaproteobacteria</taxon>
        <taxon>Burkholderiales</taxon>
        <taxon>Burkholderiaceae</taxon>
        <taxon>Ralstonia</taxon>
        <taxon>Ralstonia solanacearum species complex</taxon>
    </lineage>
</organism>
<comment type="similarity">
    <text evidence="2 6">Belongs to the transposase mutator family.</text>
</comment>
<protein>
    <recommendedName>
        <fullName evidence="6">Mutator family transposase</fullName>
    </recommendedName>
</protein>
<name>A0A0S4TUM2_RALSL</name>